<reference evidence="1 2" key="1">
    <citation type="submission" date="2018-03" db="EMBL/GenBank/DDBJ databases">
        <title>Genomic Encyclopedia of Archaeal and Bacterial Type Strains, Phase II (KMG-II): from individual species to whole genera.</title>
        <authorList>
            <person name="Goeker M."/>
        </authorList>
    </citation>
    <scope>NUCLEOTIDE SEQUENCE [LARGE SCALE GENOMIC DNA]</scope>
    <source>
        <strain evidence="1 2">DSM 100346</strain>
    </source>
</reference>
<evidence type="ECO:0000313" key="2">
    <source>
        <dbReference type="Proteomes" id="UP000245880"/>
    </source>
</evidence>
<gene>
    <name evidence="1" type="ORF">CLV98_103224</name>
</gene>
<comment type="caution">
    <text evidence="1">The sequence shown here is derived from an EMBL/GenBank/DDBJ whole genome shotgun (WGS) entry which is preliminary data.</text>
</comment>
<sequence length="44" mass="4944">MNSYRLPVHRNEGRGAVGAKIPWGLGDSFNIDLTPMVSFYYLLS</sequence>
<dbReference type="Proteomes" id="UP000245880">
    <property type="component" value="Unassembled WGS sequence"/>
</dbReference>
<name>A0A316B8F0_9BACT</name>
<evidence type="ECO:0000313" key="1">
    <source>
        <dbReference type="EMBL" id="PWJ58857.1"/>
    </source>
</evidence>
<keyword evidence="2" id="KW-1185">Reference proteome</keyword>
<dbReference type="EMBL" id="QGDT01000003">
    <property type="protein sequence ID" value="PWJ58857.1"/>
    <property type="molecule type" value="Genomic_DNA"/>
</dbReference>
<protein>
    <submittedName>
        <fullName evidence="1">Uncharacterized protein</fullName>
    </submittedName>
</protein>
<accession>A0A316B8F0</accession>
<proteinExistence type="predicted"/>
<organism evidence="1 2">
    <name type="scientific">Dyadobacter jejuensis</name>
    <dbReference type="NCBI Taxonomy" id="1082580"/>
    <lineage>
        <taxon>Bacteria</taxon>
        <taxon>Pseudomonadati</taxon>
        <taxon>Bacteroidota</taxon>
        <taxon>Cytophagia</taxon>
        <taxon>Cytophagales</taxon>
        <taxon>Spirosomataceae</taxon>
        <taxon>Dyadobacter</taxon>
    </lineage>
</organism>
<dbReference type="AlphaFoldDB" id="A0A316B8F0"/>